<evidence type="ECO:0000313" key="9">
    <source>
        <dbReference type="EMBL" id="CRL16946.1"/>
    </source>
</evidence>
<reference evidence="12 14" key="2">
    <citation type="journal article" date="2015" name="J. Am. Soc. Brew. Chem.">
        <title>Dissolved carbon dioxide selects for lactic acid bacteria able to grow in and spoil packaged beer.</title>
        <authorList>
            <person name="Bergsveinson J."/>
            <person name="Redekop A."/>
            <person name="Zoerb S."/>
            <person name="Ziola B."/>
        </authorList>
    </citation>
    <scope>NUCLEOTIDE SEQUENCE [LARGE SCALE GENOMIC DNA]</scope>
    <source>
        <strain evidence="12 14">CCC B1205</strain>
    </source>
</reference>
<dbReference type="InterPro" id="IPR036662">
    <property type="entry name" value="PTS_EIIA_man-typ_sf"/>
</dbReference>
<dbReference type="KEGG" id="lcs:LCBD_0391"/>
<dbReference type="GO" id="GO:0016020">
    <property type="term" value="C:membrane"/>
    <property type="evidence" value="ECO:0007669"/>
    <property type="project" value="InterPro"/>
</dbReference>
<dbReference type="EMBL" id="LN846901">
    <property type="protein sequence ID" value="CRL16946.1"/>
    <property type="molecule type" value="Genomic_DNA"/>
</dbReference>
<name>A0A0K1MRD7_LACPA</name>
<accession>A0A0K1MRD7</accession>
<evidence type="ECO:0000256" key="7">
    <source>
        <dbReference type="ARBA" id="ARBA00022777"/>
    </source>
</evidence>
<dbReference type="PANTHER" id="PTHR33799:SF1">
    <property type="entry name" value="PTS SYSTEM MANNOSE-SPECIFIC EIIAB COMPONENT-RELATED"/>
    <property type="match status" value="1"/>
</dbReference>
<keyword evidence="4 10" id="KW-0762">Sugar transport</keyword>
<dbReference type="GO" id="GO:0005737">
    <property type="term" value="C:cytoplasm"/>
    <property type="evidence" value="ECO:0007669"/>
    <property type="project" value="UniProtKB-SubCell"/>
</dbReference>
<dbReference type="InterPro" id="IPR033887">
    <property type="entry name" value="PTS_IIA_man"/>
</dbReference>
<dbReference type="PROSITE" id="PS51096">
    <property type="entry name" value="PTS_EIIA_TYPE_4"/>
    <property type="match status" value="1"/>
</dbReference>
<dbReference type="EMBL" id="PKQJ01000027">
    <property type="protein sequence ID" value="PLC45095.1"/>
    <property type="molecule type" value="Genomic_DNA"/>
</dbReference>
<evidence type="ECO:0000313" key="12">
    <source>
        <dbReference type="EMBL" id="POE39390.1"/>
    </source>
</evidence>
<dbReference type="PATRIC" id="fig|1597.20.peg.393"/>
<dbReference type="InterPro" id="IPR004701">
    <property type="entry name" value="PTS_EIIA_man-typ"/>
</dbReference>
<proteinExistence type="predicted"/>
<evidence type="ECO:0000256" key="1">
    <source>
        <dbReference type="ARBA" id="ARBA00004496"/>
    </source>
</evidence>
<gene>
    <name evidence="12" type="ORF">ACX51_14385</name>
    <name evidence="11" type="ORF">C0Q90_14650</name>
    <name evidence="10" type="ORF">PGA78_01045</name>
</gene>
<reference evidence="9" key="1">
    <citation type="journal article" date="2015" name="Front. Microbiol.">
        <title>The vaginal isolate Lactobacillus paracasei LPC-S01 (DSM 26760) is suitable for oral administration.</title>
        <authorList>
            <person name="Balzaretti S."/>
            <person name="Taverniti V."/>
            <person name="Rondini G."/>
            <person name="Marcolegio G."/>
            <person name="Minuzzo M."/>
            <person name="Remagni M.C."/>
            <person name="Fiore W."/>
            <person name="Arioli S."/>
            <person name="Guglielmetti S."/>
        </authorList>
    </citation>
    <scope>NUCLEOTIDE SEQUENCE</scope>
    <source>
        <strain evidence="9">LPC-S01</strain>
    </source>
</reference>
<dbReference type="Proteomes" id="UP001212327">
    <property type="component" value="Unassembled WGS sequence"/>
</dbReference>
<dbReference type="Pfam" id="PF03610">
    <property type="entry name" value="EIIA-man"/>
    <property type="match status" value="1"/>
</dbReference>
<dbReference type="AlphaFoldDB" id="A0A0K1MRD7"/>
<reference evidence="10 15" key="4">
    <citation type="submission" date="2023-01" db="EMBL/GenBank/DDBJ databases">
        <title>Complete genome sequence of Lacticaseibacillus paracasei SRCM217440 isolated from Makgeolli.</title>
        <authorList>
            <person name="Yang H.-G."/>
            <person name="Jeong S.-J."/>
            <person name="Ha G.-S."/>
            <person name="Yang H.-J."/>
            <person name="Jeong D.-Y."/>
        </authorList>
    </citation>
    <scope>NUCLEOTIDE SEQUENCE [LARGE SCALE GENOMIC DNA]</scope>
    <source>
        <strain evidence="10 15">SRCM217440</strain>
    </source>
</reference>
<keyword evidence="6" id="KW-0598">Phosphotransferase system</keyword>
<accession>K0N1U2</accession>
<evidence type="ECO:0000256" key="3">
    <source>
        <dbReference type="ARBA" id="ARBA00022490"/>
    </source>
</evidence>
<evidence type="ECO:0000259" key="8">
    <source>
        <dbReference type="PROSITE" id="PS51096"/>
    </source>
</evidence>
<comment type="subcellular location">
    <subcellularLocation>
        <location evidence="1">Cytoplasm</location>
    </subcellularLocation>
</comment>
<evidence type="ECO:0000313" key="15">
    <source>
        <dbReference type="Proteomes" id="UP001212327"/>
    </source>
</evidence>
<dbReference type="KEGG" id="lce:LC2W_0386"/>
<dbReference type="Gene3D" id="3.40.50.510">
    <property type="entry name" value="Phosphotransferase system, mannose-type IIA component"/>
    <property type="match status" value="1"/>
</dbReference>
<dbReference type="CDD" id="cd00006">
    <property type="entry name" value="PTS_IIA_man"/>
    <property type="match status" value="1"/>
</dbReference>
<dbReference type="InterPro" id="IPR051471">
    <property type="entry name" value="Bacterial_PTS_sugar_comp"/>
</dbReference>
<dbReference type="GO" id="GO:0016301">
    <property type="term" value="F:kinase activity"/>
    <property type="evidence" value="ECO:0007669"/>
    <property type="project" value="UniProtKB-KW"/>
</dbReference>
<evidence type="ECO:0000256" key="4">
    <source>
        <dbReference type="ARBA" id="ARBA00022597"/>
    </source>
</evidence>
<evidence type="ECO:0000256" key="2">
    <source>
        <dbReference type="ARBA" id="ARBA00022448"/>
    </source>
</evidence>
<sequence length="135" mass="14671">MIYIILASHGDLAHGILNSAEVIAGPQKNITSFVLNPGDSIDEFSQKLRHEIKTHSTNGDHVLVLTDLFGGSPTNSVIAAMQDLKFNCFAGMNLPMVLEAALDREQSNLSYSEYLQKVSSAAQKGIIDVNQKLVE</sequence>
<organism evidence="9">
    <name type="scientific">Lacticaseibacillus paracasei</name>
    <name type="common">Lactobacillus paracasei</name>
    <dbReference type="NCBI Taxonomy" id="1597"/>
    <lineage>
        <taxon>Bacteria</taxon>
        <taxon>Bacillati</taxon>
        <taxon>Bacillota</taxon>
        <taxon>Bacilli</taxon>
        <taxon>Lactobacillales</taxon>
        <taxon>Lactobacillaceae</taxon>
        <taxon>Lacticaseibacillus</taxon>
    </lineage>
</organism>
<keyword evidence="7" id="KW-0418">Kinase</keyword>
<dbReference type="SUPFAM" id="SSF53062">
    <property type="entry name" value="PTS system fructose IIA component-like"/>
    <property type="match status" value="1"/>
</dbReference>
<dbReference type="GO" id="GO:0009401">
    <property type="term" value="P:phosphoenolpyruvate-dependent sugar phosphotransferase system"/>
    <property type="evidence" value="ECO:0007669"/>
    <property type="project" value="UniProtKB-KW"/>
</dbReference>
<dbReference type="Proteomes" id="UP000234512">
    <property type="component" value="Unassembled WGS sequence"/>
</dbReference>
<evidence type="ECO:0000313" key="14">
    <source>
        <dbReference type="Proteomes" id="UP000237433"/>
    </source>
</evidence>
<keyword evidence="5" id="KW-0808">Transferase</keyword>
<keyword evidence="3" id="KW-0963">Cytoplasm</keyword>
<dbReference type="PANTHER" id="PTHR33799">
    <property type="entry name" value="PTS PERMEASE-RELATED-RELATED"/>
    <property type="match status" value="1"/>
</dbReference>
<evidence type="ECO:0000313" key="10">
    <source>
        <dbReference type="EMBL" id="MDB1563374.1"/>
    </source>
</evidence>
<dbReference type="Proteomes" id="UP000237433">
    <property type="component" value="Unassembled WGS sequence"/>
</dbReference>
<dbReference type="RefSeq" id="WP_003586723.1">
    <property type="nucleotide sequence ID" value="NC_010999.1"/>
</dbReference>
<keyword evidence="2" id="KW-0813">Transport</keyword>
<feature type="domain" description="PTS EIIA type-4" evidence="8">
    <location>
        <begin position="1"/>
        <end position="126"/>
    </location>
</feature>
<accession>A0A125YD37</accession>
<reference evidence="11 13" key="3">
    <citation type="journal article" date="2018" name="Genome Announc.">
        <title>Draft Genome Sequence of Lactobacillus paracasei DUP 13076, Which Exhibits Potent Antipathogenic Effects against Salmonella enterica Serovars Enteritidis, Typhimurium, and Heidelberg.</title>
        <authorList>
            <person name="Muyyarikkandy M.S."/>
            <person name="Alqahtani F.H."/>
            <person name="Mandoiu I."/>
            <person name="Amalaradjou M.A."/>
        </authorList>
    </citation>
    <scope>NUCLEOTIDE SEQUENCE [LARGE SCALE GENOMIC DNA]</scope>
    <source>
        <strain evidence="11 13">DUP 13076</strain>
    </source>
</reference>
<protein>
    <submittedName>
        <fullName evidence="11">PTS mannose transporter subunit IIAB</fullName>
    </submittedName>
    <submittedName>
        <fullName evidence="10">PTS sugar transporter subunit IIA</fullName>
    </submittedName>
    <submittedName>
        <fullName evidence="9">Protein SipA</fullName>
    </submittedName>
</protein>
<evidence type="ECO:0000313" key="11">
    <source>
        <dbReference type="EMBL" id="PLC45095.1"/>
    </source>
</evidence>
<evidence type="ECO:0000256" key="5">
    <source>
        <dbReference type="ARBA" id="ARBA00022679"/>
    </source>
</evidence>
<dbReference type="EMBL" id="LGIY01000036">
    <property type="protein sequence ID" value="POE39390.1"/>
    <property type="molecule type" value="Genomic_DNA"/>
</dbReference>
<dbReference type="EMBL" id="JAQLSF010000001">
    <property type="protein sequence ID" value="MDB1563374.1"/>
    <property type="molecule type" value="Genomic_DNA"/>
</dbReference>
<evidence type="ECO:0000313" key="13">
    <source>
        <dbReference type="Proteomes" id="UP000234512"/>
    </source>
</evidence>
<evidence type="ECO:0000256" key="6">
    <source>
        <dbReference type="ARBA" id="ARBA00022683"/>
    </source>
</evidence>